<dbReference type="PROSITE" id="PS51257">
    <property type="entry name" value="PROKAR_LIPOPROTEIN"/>
    <property type="match status" value="1"/>
</dbReference>
<accession>A0A1T4WPK4</accession>
<feature type="signal peptide" evidence="1">
    <location>
        <begin position="1"/>
        <end position="24"/>
    </location>
</feature>
<dbReference type="EMBL" id="FUYF01000003">
    <property type="protein sequence ID" value="SKA78551.1"/>
    <property type="molecule type" value="Genomic_DNA"/>
</dbReference>
<gene>
    <name evidence="2" type="ORF">SAMN02745178_00799</name>
</gene>
<dbReference type="AlphaFoldDB" id="A0A1T4WPK4"/>
<name>A0A1T4WPK4_9FIRM</name>
<evidence type="ECO:0000313" key="2">
    <source>
        <dbReference type="EMBL" id="SKA78551.1"/>
    </source>
</evidence>
<protein>
    <recommendedName>
        <fullName evidence="4">Germination protein, Ger(X)C family</fullName>
    </recommendedName>
</protein>
<keyword evidence="3" id="KW-1185">Reference proteome</keyword>
<reference evidence="2 3" key="1">
    <citation type="submission" date="2017-02" db="EMBL/GenBank/DDBJ databases">
        <authorList>
            <person name="Peterson S.W."/>
        </authorList>
    </citation>
    <scope>NUCLEOTIDE SEQUENCE [LARGE SCALE GENOMIC DNA]</scope>
    <source>
        <strain evidence="2 3">ATCC 27749</strain>
    </source>
</reference>
<evidence type="ECO:0000313" key="3">
    <source>
        <dbReference type="Proteomes" id="UP000190286"/>
    </source>
</evidence>
<keyword evidence="1" id="KW-0732">Signal</keyword>
<dbReference type="STRING" id="745368.SAMN02745178_00799"/>
<evidence type="ECO:0008006" key="4">
    <source>
        <dbReference type="Google" id="ProtNLM"/>
    </source>
</evidence>
<proteinExistence type="predicted"/>
<dbReference type="GeneID" id="93337284"/>
<dbReference type="Proteomes" id="UP000190286">
    <property type="component" value="Unassembled WGS sequence"/>
</dbReference>
<dbReference type="RefSeq" id="WP_078783797.1">
    <property type="nucleotide sequence ID" value="NZ_FUYF01000003.1"/>
</dbReference>
<evidence type="ECO:0000256" key="1">
    <source>
        <dbReference type="SAM" id="SignalP"/>
    </source>
</evidence>
<organism evidence="2 3">
    <name type="scientific">Gemmiger formicilis</name>
    <dbReference type="NCBI Taxonomy" id="745368"/>
    <lineage>
        <taxon>Bacteria</taxon>
        <taxon>Bacillati</taxon>
        <taxon>Bacillota</taxon>
        <taxon>Clostridia</taxon>
        <taxon>Eubacteriales</taxon>
        <taxon>Gemmiger</taxon>
    </lineage>
</organism>
<feature type="chain" id="PRO_5010587548" description="Germination protein, Ger(X)C family" evidence="1">
    <location>
        <begin position="25"/>
        <end position="304"/>
    </location>
</feature>
<dbReference type="OrthoDB" id="9976060at2"/>
<sequence length="304" mass="32630">MSVPKAKALLTVCAALLLCGCGQALSEREIVRAVFFARQQGAYSACLLLADQNAESDGVQYKTASARGDTAAQALHLAEDALPGRLYYGLLDLAALPPGCDWADAQTLGSLLYDKAQPAPELSVFVLDTADHSWAADAASLYEDMKAVEREYNLHCGLQQLFTQADGCAVPAYRADSGYDFALLAADGASVYVSGLQAQLAAALCGQTGRFFTAFAGGQAVCDTRVNVTAEDTTVQLHLRDTDFQPLGAYNEDWQALLCTELQQAFSALTTDDAADFFHLQFWHVNLWGPGSALPVPRLEILFE</sequence>